<keyword evidence="5 8" id="KW-0812">Transmembrane</keyword>
<evidence type="ECO:0000313" key="11">
    <source>
        <dbReference type="Proteomes" id="UP000640509"/>
    </source>
</evidence>
<dbReference type="PANTHER" id="PTHR43227">
    <property type="entry name" value="BLL4140 PROTEIN"/>
    <property type="match status" value="1"/>
</dbReference>
<feature type="transmembrane region" description="Helical" evidence="8">
    <location>
        <begin position="83"/>
        <end position="109"/>
    </location>
</feature>
<comment type="subcellular location">
    <subcellularLocation>
        <location evidence="1 8">Cell membrane</location>
        <topology evidence="1 8">Multi-pass membrane protein</topology>
    </subcellularLocation>
</comment>
<keyword evidence="11" id="KW-1185">Reference proteome</keyword>
<dbReference type="Pfam" id="PF00528">
    <property type="entry name" value="BPD_transp_1"/>
    <property type="match status" value="1"/>
</dbReference>
<feature type="transmembrane region" description="Helical" evidence="8">
    <location>
        <begin position="172"/>
        <end position="194"/>
    </location>
</feature>
<evidence type="ECO:0000256" key="5">
    <source>
        <dbReference type="ARBA" id="ARBA00022692"/>
    </source>
</evidence>
<dbReference type="InterPro" id="IPR035906">
    <property type="entry name" value="MetI-like_sf"/>
</dbReference>
<dbReference type="PROSITE" id="PS50928">
    <property type="entry name" value="ABC_TM1"/>
    <property type="match status" value="1"/>
</dbReference>
<dbReference type="Proteomes" id="UP000640509">
    <property type="component" value="Unassembled WGS sequence"/>
</dbReference>
<evidence type="ECO:0000256" key="1">
    <source>
        <dbReference type="ARBA" id="ARBA00004651"/>
    </source>
</evidence>
<feature type="transmembrane region" description="Helical" evidence="8">
    <location>
        <begin position="24"/>
        <end position="51"/>
    </location>
</feature>
<sequence length="308" mass="34593">MAHTENRKWLVRPAWEDMVRKTTFLGVVPLLAPVQLLLLVVVILPSIYVVWLSFHVSSFGQTPEFTGWSNYLRVLSDPAFRSAMWNTIVIVVVAVHLEMLVALGMALLFNSGIPFRRILLVAVLAPYAVSEVVAVAMWRFLFDLDIGPITLLMQGLGLPILEWSFDPIDATVMIILLTIWMHLPFTFVILYAARLAMPSDLYEAARIDGATRMQCFWRVTLPLMGPAILVALLFRYIFAFRMFSEVWLLTGGGPARSTEVVAVYLYQEAFSYNAFGTASATALLMVAASLVLASGYIWLLRRQVKNAR</sequence>
<dbReference type="SUPFAM" id="SSF161098">
    <property type="entry name" value="MetI-like"/>
    <property type="match status" value="1"/>
</dbReference>
<feature type="transmembrane region" description="Helical" evidence="8">
    <location>
        <begin position="274"/>
        <end position="299"/>
    </location>
</feature>
<accession>A0ABQ1VL55</accession>
<evidence type="ECO:0000256" key="4">
    <source>
        <dbReference type="ARBA" id="ARBA00022475"/>
    </source>
</evidence>
<evidence type="ECO:0000259" key="9">
    <source>
        <dbReference type="PROSITE" id="PS50928"/>
    </source>
</evidence>
<feature type="transmembrane region" description="Helical" evidence="8">
    <location>
        <begin position="215"/>
        <end position="238"/>
    </location>
</feature>
<reference evidence="11" key="1">
    <citation type="journal article" date="2019" name="Int. J. Syst. Evol. Microbiol.">
        <title>The Global Catalogue of Microorganisms (GCM) 10K type strain sequencing project: providing services to taxonomists for standard genome sequencing and annotation.</title>
        <authorList>
            <consortium name="The Broad Institute Genomics Platform"/>
            <consortium name="The Broad Institute Genome Sequencing Center for Infectious Disease"/>
            <person name="Wu L."/>
            <person name="Ma J."/>
        </authorList>
    </citation>
    <scope>NUCLEOTIDE SEQUENCE [LARGE SCALE GENOMIC DNA]</scope>
    <source>
        <strain evidence="11">CGMCC 1.15419</strain>
    </source>
</reference>
<keyword evidence="6 8" id="KW-1133">Transmembrane helix</keyword>
<evidence type="ECO:0000256" key="6">
    <source>
        <dbReference type="ARBA" id="ARBA00022989"/>
    </source>
</evidence>
<evidence type="ECO:0000256" key="8">
    <source>
        <dbReference type="RuleBase" id="RU363032"/>
    </source>
</evidence>
<keyword evidence="4" id="KW-1003">Cell membrane</keyword>
<comment type="similarity">
    <text evidence="2 8">Belongs to the binding-protein-dependent transport system permease family.</text>
</comment>
<evidence type="ECO:0000256" key="7">
    <source>
        <dbReference type="ARBA" id="ARBA00023136"/>
    </source>
</evidence>
<dbReference type="EMBL" id="BMIV01000014">
    <property type="protein sequence ID" value="GGF76550.1"/>
    <property type="molecule type" value="Genomic_DNA"/>
</dbReference>
<comment type="caution">
    <text evidence="10">The sequence shown here is derived from an EMBL/GenBank/DDBJ whole genome shotgun (WGS) entry which is preliminary data.</text>
</comment>
<evidence type="ECO:0000313" key="10">
    <source>
        <dbReference type="EMBL" id="GGF76550.1"/>
    </source>
</evidence>
<evidence type="ECO:0000256" key="2">
    <source>
        <dbReference type="ARBA" id="ARBA00009306"/>
    </source>
</evidence>
<keyword evidence="7 8" id="KW-0472">Membrane</keyword>
<dbReference type="InterPro" id="IPR000515">
    <property type="entry name" value="MetI-like"/>
</dbReference>
<dbReference type="Gene3D" id="1.10.3720.10">
    <property type="entry name" value="MetI-like"/>
    <property type="match status" value="1"/>
</dbReference>
<organism evidence="10 11">
    <name type="scientific">Paracoccus acridae</name>
    <dbReference type="NCBI Taxonomy" id="1795310"/>
    <lineage>
        <taxon>Bacteria</taxon>
        <taxon>Pseudomonadati</taxon>
        <taxon>Pseudomonadota</taxon>
        <taxon>Alphaproteobacteria</taxon>
        <taxon>Rhodobacterales</taxon>
        <taxon>Paracoccaceae</taxon>
        <taxon>Paracoccus</taxon>
    </lineage>
</organism>
<dbReference type="PANTHER" id="PTHR43227:SF8">
    <property type="entry name" value="DIACETYLCHITOBIOSE UPTAKE SYSTEM PERMEASE PROTEIN DASB"/>
    <property type="match status" value="1"/>
</dbReference>
<protein>
    <submittedName>
        <fullName evidence="10">Sugar ABC transporter permease</fullName>
    </submittedName>
</protein>
<dbReference type="CDD" id="cd06261">
    <property type="entry name" value="TM_PBP2"/>
    <property type="match status" value="1"/>
</dbReference>
<dbReference type="InterPro" id="IPR050809">
    <property type="entry name" value="UgpAE/MalFG_permease"/>
</dbReference>
<feature type="transmembrane region" description="Helical" evidence="8">
    <location>
        <begin position="118"/>
        <end position="141"/>
    </location>
</feature>
<feature type="domain" description="ABC transmembrane type-1" evidence="9">
    <location>
        <begin position="84"/>
        <end position="296"/>
    </location>
</feature>
<name>A0ABQ1VL55_9RHOB</name>
<evidence type="ECO:0000256" key="3">
    <source>
        <dbReference type="ARBA" id="ARBA00022448"/>
    </source>
</evidence>
<proteinExistence type="inferred from homology"/>
<keyword evidence="3 8" id="KW-0813">Transport</keyword>
<gene>
    <name evidence="10" type="ORF">GCM10011402_31660</name>
</gene>